<reference evidence="2 3" key="1">
    <citation type="submission" date="2020-08" db="EMBL/GenBank/DDBJ databases">
        <title>Sequencing the genomes of 1000 actinobacteria strains.</title>
        <authorList>
            <person name="Klenk H.-P."/>
        </authorList>
    </citation>
    <scope>NUCLEOTIDE SEQUENCE [LARGE SCALE GENOMIC DNA]</scope>
    <source>
        <strain evidence="2 3">DSM 45518</strain>
    </source>
</reference>
<dbReference type="InterPro" id="IPR024344">
    <property type="entry name" value="MDMPI_metal-binding"/>
</dbReference>
<dbReference type="InterPro" id="IPR034660">
    <property type="entry name" value="DinB/YfiT-like"/>
</dbReference>
<accession>A0A7W7CXK5</accession>
<dbReference type="SUPFAM" id="SSF109854">
    <property type="entry name" value="DinB/YfiT-like putative metalloenzymes"/>
    <property type="match status" value="1"/>
</dbReference>
<feature type="domain" description="Mycothiol-dependent maleylpyruvate isomerase metal-binding" evidence="1">
    <location>
        <begin position="14"/>
        <end position="144"/>
    </location>
</feature>
<comment type="caution">
    <text evidence="2">The sequence shown here is derived from an EMBL/GenBank/DDBJ whole genome shotgun (WGS) entry which is preliminary data.</text>
</comment>
<proteinExistence type="predicted"/>
<name>A0A7W7CXK5_9ACTN</name>
<dbReference type="AlphaFoldDB" id="A0A7W7CXK5"/>
<dbReference type="RefSeq" id="WP_184954738.1">
    <property type="nucleotide sequence ID" value="NZ_BOMC01000022.1"/>
</dbReference>
<dbReference type="Proteomes" id="UP000542742">
    <property type="component" value="Unassembled WGS sequence"/>
</dbReference>
<sequence length="204" mass="22007">MNADEVTRAVSLALDTLREVEEGDWTAKAGGLSWTCWETAEHMADALLMYAIQLSPAEPSVTDHVPYGWQHRREGGPGLTVFVDPADGPGGLLRVLESSGALLAAMVATVPPDRMSFHNYGPSDPSGFAAMGVVEVLVHVRDIAEGVGLVWEPPSGLCAAALRRLFPEAPAGTDPWKALLWSTGRVDLPGRPRRTEWKWDGSPR</sequence>
<evidence type="ECO:0000259" key="1">
    <source>
        <dbReference type="Pfam" id="PF11716"/>
    </source>
</evidence>
<keyword evidence="3" id="KW-1185">Reference proteome</keyword>
<dbReference type="Pfam" id="PF11716">
    <property type="entry name" value="MDMPI_N"/>
    <property type="match status" value="1"/>
</dbReference>
<evidence type="ECO:0000313" key="3">
    <source>
        <dbReference type="Proteomes" id="UP000542742"/>
    </source>
</evidence>
<dbReference type="GO" id="GO:0046872">
    <property type="term" value="F:metal ion binding"/>
    <property type="evidence" value="ECO:0007669"/>
    <property type="project" value="InterPro"/>
</dbReference>
<organism evidence="2 3">
    <name type="scientific">Paractinoplanes abujensis</name>
    <dbReference type="NCBI Taxonomy" id="882441"/>
    <lineage>
        <taxon>Bacteria</taxon>
        <taxon>Bacillati</taxon>
        <taxon>Actinomycetota</taxon>
        <taxon>Actinomycetes</taxon>
        <taxon>Micromonosporales</taxon>
        <taxon>Micromonosporaceae</taxon>
        <taxon>Paractinoplanes</taxon>
    </lineage>
</organism>
<gene>
    <name evidence="2" type="ORF">BKA14_006659</name>
</gene>
<evidence type="ECO:0000313" key="2">
    <source>
        <dbReference type="EMBL" id="MBB4696511.1"/>
    </source>
</evidence>
<dbReference type="Gene3D" id="1.20.120.450">
    <property type="entry name" value="dinb family like domain"/>
    <property type="match status" value="1"/>
</dbReference>
<protein>
    <recommendedName>
        <fullName evidence="1">Mycothiol-dependent maleylpyruvate isomerase metal-binding domain-containing protein</fullName>
    </recommendedName>
</protein>
<dbReference type="EMBL" id="JACHMF010000001">
    <property type="protein sequence ID" value="MBB4696511.1"/>
    <property type="molecule type" value="Genomic_DNA"/>
</dbReference>